<sequence>MYVKLRKEEWRDSYKNNQLWGSTMKFVEDKMLVASQLPKRTIALVLAGGRGTRLHQLTDNRAKPAVYFGGKFRIIDFALSNCINSGIRRVGVITQYRPHSLIRHLQRGWSFLRGEQNEFIDLMPAGQQMEEGLWYRGTADAVAQNKGILRSYEPEYILILAGDHIYKMDYSMVLLDHVERKSLCTVACIEVPRMDATGFGVMDVDDHRKITRFLEKPADPPGIPGNPDKALASMGIYVFNADYLYRLLDEDCGDTASSHDFGKDIIPKVVSQGNAMAHYFSMSCVPPAQFVPPYWRDVGTVDSFWSANLDLTSNMPHLNIYDEDWPIWTYQEQEPPAKFVPDPHGMDGVISNTMVSGGCIICGSKISNTILFSKVRVQAFCNLDQVVVLPDCEIGQGSRLKKVVIDRGCRIPEGTIIGEDPELDAQRFYRSPNGVVLVTQEMFARLYNFEHIPKVE</sequence>
<keyword evidence="8 9" id="KW-0119">Carbohydrate metabolism</keyword>
<evidence type="ECO:0000259" key="11">
    <source>
        <dbReference type="Pfam" id="PF24894"/>
    </source>
</evidence>
<keyword evidence="3 9" id="KW-0808">Transferase</keyword>
<evidence type="ECO:0000256" key="3">
    <source>
        <dbReference type="ARBA" id="ARBA00022679"/>
    </source>
</evidence>
<comment type="pathway">
    <text evidence="9">Glycan biosynthesis; glycogen biosynthesis.</text>
</comment>
<organism evidence="12 13">
    <name type="scientific">Oxalobacter paraformigenes</name>
    <dbReference type="NCBI Taxonomy" id="556268"/>
    <lineage>
        <taxon>Bacteria</taxon>
        <taxon>Pseudomonadati</taxon>
        <taxon>Pseudomonadota</taxon>
        <taxon>Betaproteobacteria</taxon>
        <taxon>Burkholderiales</taxon>
        <taxon>Oxalobacteraceae</taxon>
        <taxon>Oxalobacter</taxon>
    </lineage>
</organism>
<evidence type="ECO:0000256" key="6">
    <source>
        <dbReference type="ARBA" id="ARBA00022840"/>
    </source>
</evidence>
<evidence type="ECO:0000259" key="10">
    <source>
        <dbReference type="Pfam" id="PF00483"/>
    </source>
</evidence>
<evidence type="ECO:0000256" key="2">
    <source>
        <dbReference type="ARBA" id="ARBA00022600"/>
    </source>
</evidence>
<dbReference type="CDD" id="cd02508">
    <property type="entry name" value="ADP_Glucose_PP"/>
    <property type="match status" value="1"/>
</dbReference>
<feature type="domain" description="Nucleotidyl transferase" evidence="10">
    <location>
        <begin position="43"/>
        <end position="313"/>
    </location>
</feature>
<dbReference type="SUPFAM" id="SSF51161">
    <property type="entry name" value="Trimeric LpxA-like enzymes"/>
    <property type="match status" value="1"/>
</dbReference>
<evidence type="ECO:0000256" key="5">
    <source>
        <dbReference type="ARBA" id="ARBA00022741"/>
    </source>
</evidence>
<evidence type="ECO:0000256" key="9">
    <source>
        <dbReference type="HAMAP-Rule" id="MF_00624"/>
    </source>
</evidence>
<dbReference type="Gene3D" id="3.90.550.10">
    <property type="entry name" value="Spore Coat Polysaccharide Biosynthesis Protein SpsA, Chain A"/>
    <property type="match status" value="1"/>
</dbReference>
<dbReference type="PANTHER" id="PTHR43523:SF2">
    <property type="entry name" value="GLUCOSE-1-PHOSPHATE ADENYLYLTRANSFERASE"/>
    <property type="match status" value="1"/>
</dbReference>
<evidence type="ECO:0000256" key="1">
    <source>
        <dbReference type="ARBA" id="ARBA00010443"/>
    </source>
</evidence>
<comment type="subunit">
    <text evidence="9">Homotetramer.</text>
</comment>
<dbReference type="InterPro" id="IPR023049">
    <property type="entry name" value="GlgC_bac"/>
</dbReference>
<dbReference type="PANTHER" id="PTHR43523">
    <property type="entry name" value="GLUCOSE-1-PHOSPHATE ADENYLYLTRANSFERASE-RELATED"/>
    <property type="match status" value="1"/>
</dbReference>
<dbReference type="NCBIfam" id="NF002023">
    <property type="entry name" value="PRK00844.1"/>
    <property type="match status" value="1"/>
</dbReference>
<dbReference type="Proteomes" id="UP000003973">
    <property type="component" value="Unassembled WGS sequence"/>
</dbReference>
<feature type="site" description="Could play a key role in the communication between the regulatory and the substrate sites" evidence="9">
    <location>
        <position position="95"/>
    </location>
</feature>
<dbReference type="eggNOG" id="COG0448">
    <property type="taxonomic scope" value="Bacteria"/>
</dbReference>
<feature type="binding site" evidence="9">
    <location>
        <position position="200"/>
    </location>
    <ligand>
        <name>alpha-D-glucose 1-phosphate</name>
        <dbReference type="ChEBI" id="CHEBI:58601"/>
    </ligand>
</feature>
<dbReference type="Pfam" id="PF24894">
    <property type="entry name" value="Hexapep_GlmU"/>
    <property type="match status" value="1"/>
</dbReference>
<keyword evidence="4 9" id="KW-0548">Nucleotidyltransferase</keyword>
<dbReference type="InterPro" id="IPR056818">
    <property type="entry name" value="GlmU/GlgC-like_hexapep"/>
</dbReference>
<keyword evidence="5 9" id="KW-0547">Nucleotide-binding</keyword>
<dbReference type="AlphaFoldDB" id="C3X4V5"/>
<dbReference type="PROSITE" id="PS00808">
    <property type="entry name" value="ADP_GLC_PYROPHOSPH_1"/>
    <property type="match status" value="1"/>
</dbReference>
<dbReference type="InterPro" id="IPR005836">
    <property type="entry name" value="ADP_Glu_pyroP_CS"/>
</dbReference>
<dbReference type="HAMAP" id="MF_00624">
    <property type="entry name" value="GlgC"/>
    <property type="match status" value="1"/>
</dbReference>
<dbReference type="NCBIfam" id="NF001947">
    <property type="entry name" value="PRK00725.1"/>
    <property type="match status" value="1"/>
</dbReference>
<name>C3X4V5_9BURK</name>
<dbReference type="PROSITE" id="PS00809">
    <property type="entry name" value="ADP_GLC_PYROPHOSPH_2"/>
    <property type="match status" value="1"/>
</dbReference>
<dbReference type="Pfam" id="PF00483">
    <property type="entry name" value="NTP_transferase"/>
    <property type="match status" value="1"/>
</dbReference>
<dbReference type="PROSITE" id="PS00810">
    <property type="entry name" value="ADP_GLC_PYROPHOSPH_3"/>
    <property type="match status" value="1"/>
</dbReference>
<feature type="binding site" evidence="9">
    <location>
        <begin position="215"/>
        <end position="216"/>
    </location>
    <ligand>
        <name>alpha-D-glucose 1-phosphate</name>
        <dbReference type="ChEBI" id="CHEBI:58601"/>
    </ligand>
</feature>
<keyword evidence="7 9" id="KW-0320">Glycogen biosynthesis</keyword>
<proteinExistence type="inferred from homology"/>
<evidence type="ECO:0000313" key="12">
    <source>
        <dbReference type="EMBL" id="EEO28241.2"/>
    </source>
</evidence>
<dbReference type="GO" id="GO:0005978">
    <property type="term" value="P:glycogen biosynthetic process"/>
    <property type="evidence" value="ECO:0007669"/>
    <property type="project" value="UniProtKB-UniRule"/>
</dbReference>
<dbReference type="GO" id="GO:0005524">
    <property type="term" value="F:ATP binding"/>
    <property type="evidence" value="ECO:0007669"/>
    <property type="project" value="UniProtKB-KW"/>
</dbReference>
<feature type="binding site" evidence="9">
    <location>
        <position position="135"/>
    </location>
    <ligand>
        <name>alpha-D-glucose 1-phosphate</name>
        <dbReference type="ChEBI" id="CHEBI:58601"/>
    </ligand>
</feature>
<accession>C3X4V5</accession>
<keyword evidence="6 9" id="KW-0067">ATP-binding</keyword>
<dbReference type="InterPro" id="IPR005835">
    <property type="entry name" value="NTP_transferase_dom"/>
</dbReference>
<comment type="function">
    <text evidence="9">Involved in the biosynthesis of ADP-glucose, a building block required for the elongation reactions to produce glycogen. Catalyzes the reaction between ATP and alpha-D-glucose 1-phosphate (G1P) to produce pyrophosphate and ADP-Glc.</text>
</comment>
<dbReference type="NCBIfam" id="TIGR02091">
    <property type="entry name" value="glgC"/>
    <property type="match status" value="1"/>
</dbReference>
<dbReference type="SUPFAM" id="SSF53448">
    <property type="entry name" value="Nucleotide-diphospho-sugar transferases"/>
    <property type="match status" value="1"/>
</dbReference>
<dbReference type="EMBL" id="ACDP02000006">
    <property type="protein sequence ID" value="EEO28241.2"/>
    <property type="molecule type" value="Genomic_DNA"/>
</dbReference>
<dbReference type="FunFam" id="3.90.550.10:FF:000014">
    <property type="entry name" value="Glucose-1-phosphate adenylyltransferase"/>
    <property type="match status" value="1"/>
</dbReference>
<feature type="site" description="Could play a key role in the communication between the regulatory and the substrate sites" evidence="9">
    <location>
        <position position="134"/>
    </location>
</feature>
<dbReference type="InterPro" id="IPR011004">
    <property type="entry name" value="Trimer_LpxA-like_sf"/>
</dbReference>
<dbReference type="InterPro" id="IPR029044">
    <property type="entry name" value="Nucleotide-diphossugar_trans"/>
</dbReference>
<comment type="caution">
    <text evidence="12">The sequence shown here is derived from an EMBL/GenBank/DDBJ whole genome shotgun (WGS) entry which is preliminary data.</text>
</comment>
<dbReference type="Gene3D" id="2.160.10.10">
    <property type="entry name" value="Hexapeptide repeat proteins"/>
    <property type="match status" value="1"/>
</dbReference>
<dbReference type="HOGENOM" id="CLU_029499_14_1_4"/>
<dbReference type="InterPro" id="IPR011831">
    <property type="entry name" value="ADP-Glc_PPase"/>
</dbReference>
<evidence type="ECO:0000256" key="4">
    <source>
        <dbReference type="ARBA" id="ARBA00022695"/>
    </source>
</evidence>
<feature type="binding site" evidence="9">
    <location>
        <position position="233"/>
    </location>
    <ligand>
        <name>alpha-D-glucose 1-phosphate</name>
        <dbReference type="ChEBI" id="CHEBI:58601"/>
    </ligand>
</feature>
<protein>
    <recommendedName>
        <fullName evidence="9">Glucose-1-phosphate adenylyltransferase</fullName>
        <ecNumber evidence="9">2.7.7.27</ecNumber>
    </recommendedName>
    <alternativeName>
        <fullName evidence="9">ADP-glucose pyrophosphorylase</fullName>
        <shortName evidence="9">ADPGlc PPase</shortName>
    </alternativeName>
    <alternativeName>
        <fullName evidence="9">ADP-glucose synthase</fullName>
    </alternativeName>
</protein>
<dbReference type="UniPathway" id="UPA00164"/>
<feature type="domain" description="Glucose-1-phosphate adenylyltransferase/Bifunctional protein GlmU-like C-terminal hexapeptide" evidence="11">
    <location>
        <begin position="335"/>
        <end position="438"/>
    </location>
</feature>
<comment type="similarity">
    <text evidence="1 9">Belongs to the bacterial/plant glucose-1-phosphate adenylyltransferase family.</text>
</comment>
<dbReference type="CDD" id="cd04651">
    <property type="entry name" value="LbH_G1P_AT_C"/>
    <property type="match status" value="1"/>
</dbReference>
<reference evidence="12" key="1">
    <citation type="submission" date="2011-10" db="EMBL/GenBank/DDBJ databases">
        <title>The Genome Sequence of Oxalobacter formigenes HOxBLS.</title>
        <authorList>
            <consortium name="The Broad Institute Genome Sequencing Platform"/>
            <person name="Earl A."/>
            <person name="Ward D."/>
            <person name="Feldgarden M."/>
            <person name="Gevers D."/>
            <person name="Allison M.J."/>
            <person name="Humphrey S."/>
            <person name="Young S.K."/>
            <person name="Zeng Q."/>
            <person name="Gargeya S."/>
            <person name="Fitzgerald M."/>
            <person name="Haas B."/>
            <person name="Abouelleil A."/>
            <person name="Alvarado L."/>
            <person name="Arachchi H.M."/>
            <person name="Berlin A."/>
            <person name="Brown A."/>
            <person name="Chapman S.B."/>
            <person name="Chen Z."/>
            <person name="Dunbar C."/>
            <person name="Freedman E."/>
            <person name="Gearin G."/>
            <person name="Goldberg J."/>
            <person name="Griggs A."/>
            <person name="Gujja S."/>
            <person name="Heiman D."/>
            <person name="Howarth C."/>
            <person name="Larson L."/>
            <person name="Lui A."/>
            <person name="MacDonald P.J.P."/>
            <person name="Montmayeur A."/>
            <person name="Murphy C."/>
            <person name="Neiman D."/>
            <person name="Pearson M."/>
            <person name="Priest M."/>
            <person name="Roberts A."/>
            <person name="Saif S."/>
            <person name="Shea T."/>
            <person name="Shenoy N."/>
            <person name="Sisk P."/>
            <person name="Stolte C."/>
            <person name="Sykes S."/>
            <person name="Wortman J."/>
            <person name="Nusbaum C."/>
            <person name="Birren B."/>
        </authorList>
    </citation>
    <scope>NUCLEOTIDE SEQUENCE [LARGE SCALE GENOMIC DNA]</scope>
    <source>
        <strain evidence="12">HOxBLS</strain>
    </source>
</reference>
<keyword evidence="2 9" id="KW-0321">Glycogen metabolism</keyword>
<gene>
    <name evidence="9" type="primary">glgC</name>
    <name evidence="12" type="ORF">OFAG_01394</name>
</gene>
<evidence type="ECO:0000313" key="13">
    <source>
        <dbReference type="Proteomes" id="UP000003973"/>
    </source>
</evidence>
<dbReference type="GO" id="GO:0008878">
    <property type="term" value="F:glucose-1-phosphate adenylyltransferase activity"/>
    <property type="evidence" value="ECO:0007669"/>
    <property type="project" value="UniProtKB-UniRule"/>
</dbReference>
<evidence type="ECO:0000256" key="7">
    <source>
        <dbReference type="ARBA" id="ARBA00023056"/>
    </source>
</evidence>
<comment type="catalytic activity">
    <reaction evidence="9">
        <text>alpha-D-glucose 1-phosphate + ATP + H(+) = ADP-alpha-D-glucose + diphosphate</text>
        <dbReference type="Rhea" id="RHEA:12120"/>
        <dbReference type="ChEBI" id="CHEBI:15378"/>
        <dbReference type="ChEBI" id="CHEBI:30616"/>
        <dbReference type="ChEBI" id="CHEBI:33019"/>
        <dbReference type="ChEBI" id="CHEBI:57498"/>
        <dbReference type="ChEBI" id="CHEBI:58601"/>
        <dbReference type="EC" id="2.7.7.27"/>
    </reaction>
</comment>
<keyword evidence="13" id="KW-1185">Reference proteome</keyword>
<dbReference type="EC" id="2.7.7.27" evidence="9"/>
<evidence type="ECO:0000256" key="8">
    <source>
        <dbReference type="ARBA" id="ARBA00023277"/>
    </source>
</evidence>